<accession>A0AAV4IKP1</accession>
<protein>
    <submittedName>
        <fullName evidence="7">Interferon stimulated exonuclease gene 20kDa-like 2</fullName>
    </submittedName>
</protein>
<gene>
    <name evidence="7" type="ORF">ElyMa_003075500</name>
</gene>
<keyword evidence="3" id="KW-0378">Hydrolase</keyword>
<dbReference type="SUPFAM" id="SSF53098">
    <property type="entry name" value="Ribonuclease H-like"/>
    <property type="match status" value="1"/>
</dbReference>
<evidence type="ECO:0000256" key="4">
    <source>
        <dbReference type="ARBA" id="ARBA00025599"/>
    </source>
</evidence>
<evidence type="ECO:0000313" key="7">
    <source>
        <dbReference type="EMBL" id="GFS11039.1"/>
    </source>
</evidence>
<dbReference type="EMBL" id="BMAT01006363">
    <property type="protein sequence ID" value="GFS11039.1"/>
    <property type="molecule type" value="Genomic_DNA"/>
</dbReference>
<dbReference type="Proteomes" id="UP000762676">
    <property type="component" value="Unassembled WGS sequence"/>
</dbReference>
<sequence>MSVQGDSSGSSGVNLPGAVTRKRLANSRMNKPHDTCSKKRRKHSSKSRKVRVERNAMRATESAKIQPCSFDANQGKGNLGLDDVDEDAGSRRKGRESASTSSCSETKVPRLMRERKSSCDELKGALMDLYSESTSSKLMPDRFISNADESGDGSNILPFIGRLRTRPAYNFRTSTAGTLTDFERFVVENKDADFTDACFPASIGEKCAICVPDRRRESEVGKRQTSQTVCAASIEIFDNLNTSSLRMVGNRLYSLSSFSSVDSESFANNVSGRKQRRRLSSLASDTVDSQESSLESGVSGSSESLANKLGLSIRGNRIDSLSSFASVDGGQIPNVMGETLTRKQKRRLSSLSEGAGSQESVPEGKLAKSSRGNDYLGSRFSSFTSEDKDKSSDEGSPGRSRLDFDCDNSIASNGLMAMVGDLTPTSPSGIVTNDENKMGTQNHGLESSNCDWPVWCSNLPDWMYVAVDCEMVGTGPKGKNSVLGRCSIVDYRGNVVYDKFVRPELPVTDYRTRWSGIRPSDLKGAMSTADALAEIYEILAVGTVKFIVKIRIFLFASFHSISDY</sequence>
<comment type="caution">
    <text evidence="7">The sequence shown here is derived from an EMBL/GenBank/DDBJ whole genome shotgun (WGS) entry which is preliminary data.</text>
</comment>
<evidence type="ECO:0000256" key="1">
    <source>
        <dbReference type="ARBA" id="ARBA00022552"/>
    </source>
</evidence>
<feature type="region of interest" description="Disordered" evidence="5">
    <location>
        <begin position="1"/>
        <end position="115"/>
    </location>
</feature>
<evidence type="ECO:0000259" key="6">
    <source>
        <dbReference type="Pfam" id="PF00929"/>
    </source>
</evidence>
<dbReference type="Gene3D" id="3.30.420.10">
    <property type="entry name" value="Ribonuclease H-like superfamily/Ribonuclease H"/>
    <property type="match status" value="1"/>
</dbReference>
<dbReference type="InterPro" id="IPR036397">
    <property type="entry name" value="RNaseH_sf"/>
</dbReference>
<dbReference type="GO" id="GO:0004527">
    <property type="term" value="F:exonuclease activity"/>
    <property type="evidence" value="ECO:0007669"/>
    <property type="project" value="UniProtKB-KW"/>
</dbReference>
<reference evidence="7 8" key="1">
    <citation type="journal article" date="2021" name="Elife">
        <title>Chloroplast acquisition without the gene transfer in kleptoplastic sea slugs, Plakobranchus ocellatus.</title>
        <authorList>
            <person name="Maeda T."/>
            <person name="Takahashi S."/>
            <person name="Yoshida T."/>
            <person name="Shimamura S."/>
            <person name="Takaki Y."/>
            <person name="Nagai Y."/>
            <person name="Toyoda A."/>
            <person name="Suzuki Y."/>
            <person name="Arimoto A."/>
            <person name="Ishii H."/>
            <person name="Satoh N."/>
            <person name="Nishiyama T."/>
            <person name="Hasebe M."/>
            <person name="Maruyama T."/>
            <person name="Minagawa J."/>
            <person name="Obokata J."/>
            <person name="Shigenobu S."/>
        </authorList>
    </citation>
    <scope>NUCLEOTIDE SEQUENCE [LARGE SCALE GENOMIC DNA]</scope>
</reference>
<feature type="region of interest" description="Disordered" evidence="5">
    <location>
        <begin position="332"/>
        <end position="403"/>
    </location>
</feature>
<evidence type="ECO:0000256" key="3">
    <source>
        <dbReference type="ARBA" id="ARBA00022801"/>
    </source>
</evidence>
<evidence type="ECO:0000256" key="5">
    <source>
        <dbReference type="SAM" id="MobiDB-lite"/>
    </source>
</evidence>
<dbReference type="GO" id="GO:0005634">
    <property type="term" value="C:nucleus"/>
    <property type="evidence" value="ECO:0007669"/>
    <property type="project" value="TreeGrafter"/>
</dbReference>
<feature type="compositionally biased region" description="Basic residues" evidence="5">
    <location>
        <begin position="38"/>
        <end position="49"/>
    </location>
</feature>
<feature type="compositionally biased region" description="Polar residues" evidence="5">
    <location>
        <begin position="349"/>
        <end position="360"/>
    </location>
</feature>
<dbReference type="GO" id="GO:0006364">
    <property type="term" value="P:rRNA processing"/>
    <property type="evidence" value="ECO:0007669"/>
    <property type="project" value="UniProtKB-KW"/>
</dbReference>
<keyword evidence="1" id="KW-0698">rRNA processing</keyword>
<dbReference type="Pfam" id="PF00929">
    <property type="entry name" value="RNase_T"/>
    <property type="match status" value="1"/>
</dbReference>
<dbReference type="PANTHER" id="PTHR12801">
    <property type="entry name" value="RNA EXONUCLEASE REXO1 / RECO3 FAMILY MEMBER-RELATED"/>
    <property type="match status" value="1"/>
</dbReference>
<name>A0AAV4IKP1_9GAST</name>
<dbReference type="AlphaFoldDB" id="A0AAV4IKP1"/>
<proteinExistence type="predicted"/>
<organism evidence="7 8">
    <name type="scientific">Elysia marginata</name>
    <dbReference type="NCBI Taxonomy" id="1093978"/>
    <lineage>
        <taxon>Eukaryota</taxon>
        <taxon>Metazoa</taxon>
        <taxon>Spiralia</taxon>
        <taxon>Lophotrochozoa</taxon>
        <taxon>Mollusca</taxon>
        <taxon>Gastropoda</taxon>
        <taxon>Heterobranchia</taxon>
        <taxon>Euthyneura</taxon>
        <taxon>Panpulmonata</taxon>
        <taxon>Sacoglossa</taxon>
        <taxon>Placobranchoidea</taxon>
        <taxon>Plakobranchidae</taxon>
        <taxon>Elysia</taxon>
    </lineage>
</organism>
<evidence type="ECO:0000313" key="8">
    <source>
        <dbReference type="Proteomes" id="UP000762676"/>
    </source>
</evidence>
<dbReference type="PANTHER" id="PTHR12801:SF45">
    <property type="entry name" value="RNA EXONUCLEASE 4"/>
    <property type="match status" value="1"/>
</dbReference>
<feature type="compositionally biased region" description="Low complexity" evidence="5">
    <location>
        <begin position="1"/>
        <end position="12"/>
    </location>
</feature>
<feature type="domain" description="Exonuclease" evidence="6">
    <location>
        <begin position="465"/>
        <end position="542"/>
    </location>
</feature>
<keyword evidence="7" id="KW-0269">Exonuclease</keyword>
<keyword evidence="2" id="KW-0540">Nuclease</keyword>
<dbReference type="InterPro" id="IPR013520">
    <property type="entry name" value="Ribonucl_H"/>
</dbReference>
<dbReference type="InterPro" id="IPR012337">
    <property type="entry name" value="RNaseH-like_sf"/>
</dbReference>
<evidence type="ECO:0000256" key="2">
    <source>
        <dbReference type="ARBA" id="ARBA00022722"/>
    </source>
</evidence>
<keyword evidence="8" id="KW-1185">Reference proteome</keyword>
<dbReference type="InterPro" id="IPR047021">
    <property type="entry name" value="REXO1/3/4-like"/>
</dbReference>
<comment type="function">
    <text evidence="4">Exoribonuclease involved in ribosome biosynthesis. Involved in the processing of ITS1, the internal transcribed spacer localized between the 18S and 5.8S rRNAs.</text>
</comment>
<dbReference type="GO" id="GO:0003676">
    <property type="term" value="F:nucleic acid binding"/>
    <property type="evidence" value="ECO:0007669"/>
    <property type="project" value="InterPro"/>
</dbReference>